<dbReference type="Pfam" id="PF00528">
    <property type="entry name" value="BPD_transp_1"/>
    <property type="match status" value="1"/>
</dbReference>
<dbReference type="InterPro" id="IPR035906">
    <property type="entry name" value="MetI-like_sf"/>
</dbReference>
<organism evidence="9 10">
    <name type="scientific">Falsiroseomonas bella</name>
    <dbReference type="NCBI Taxonomy" id="2184016"/>
    <lineage>
        <taxon>Bacteria</taxon>
        <taxon>Pseudomonadati</taxon>
        <taxon>Pseudomonadota</taxon>
        <taxon>Alphaproteobacteria</taxon>
        <taxon>Acetobacterales</taxon>
        <taxon>Roseomonadaceae</taxon>
        <taxon>Falsiroseomonas</taxon>
    </lineage>
</organism>
<evidence type="ECO:0000256" key="3">
    <source>
        <dbReference type="ARBA" id="ARBA00022475"/>
    </source>
</evidence>
<keyword evidence="10" id="KW-1185">Reference proteome</keyword>
<keyword evidence="5 7" id="KW-1133">Transmembrane helix</keyword>
<accession>A0A317F7S9</accession>
<feature type="domain" description="ABC transmembrane type-1" evidence="8">
    <location>
        <begin position="73"/>
        <end position="262"/>
    </location>
</feature>
<dbReference type="AlphaFoldDB" id="A0A317F7S9"/>
<keyword evidence="6 7" id="KW-0472">Membrane</keyword>
<comment type="similarity">
    <text evidence="7">Belongs to the binding-protein-dependent transport system permease family.</text>
</comment>
<keyword evidence="2 7" id="KW-0813">Transport</keyword>
<dbReference type="PROSITE" id="PS50928">
    <property type="entry name" value="ABC_TM1"/>
    <property type="match status" value="1"/>
</dbReference>
<gene>
    <name evidence="9" type="ORF">DFH01_23540</name>
</gene>
<feature type="transmembrane region" description="Helical" evidence="7">
    <location>
        <begin position="138"/>
        <end position="154"/>
    </location>
</feature>
<keyword evidence="4 7" id="KW-0812">Transmembrane</keyword>
<dbReference type="SUPFAM" id="SSF161098">
    <property type="entry name" value="MetI-like"/>
    <property type="match status" value="1"/>
</dbReference>
<dbReference type="InterPro" id="IPR000515">
    <property type="entry name" value="MetI-like"/>
</dbReference>
<reference evidence="10" key="1">
    <citation type="submission" date="2018-05" db="EMBL/GenBank/DDBJ databases">
        <authorList>
            <person name="Du Z."/>
            <person name="Wang X."/>
        </authorList>
    </citation>
    <scope>NUCLEOTIDE SEQUENCE [LARGE SCALE GENOMIC DNA]</scope>
    <source>
        <strain evidence="10">CQN31</strain>
    </source>
</reference>
<dbReference type="Pfam" id="PF12911">
    <property type="entry name" value="OppC_N"/>
    <property type="match status" value="1"/>
</dbReference>
<protein>
    <submittedName>
        <fullName evidence="9">Diguanylate cyclase</fullName>
    </submittedName>
</protein>
<dbReference type="Proteomes" id="UP000245765">
    <property type="component" value="Unassembled WGS sequence"/>
</dbReference>
<dbReference type="OrthoDB" id="9766870at2"/>
<dbReference type="EMBL" id="QGNA01000006">
    <property type="protein sequence ID" value="PWS34522.1"/>
    <property type="molecule type" value="Genomic_DNA"/>
</dbReference>
<evidence type="ECO:0000256" key="2">
    <source>
        <dbReference type="ARBA" id="ARBA00022448"/>
    </source>
</evidence>
<dbReference type="Gene3D" id="1.10.3720.10">
    <property type="entry name" value="MetI-like"/>
    <property type="match status" value="1"/>
</dbReference>
<dbReference type="GO" id="GO:0005886">
    <property type="term" value="C:plasma membrane"/>
    <property type="evidence" value="ECO:0007669"/>
    <property type="project" value="UniProtKB-SubCell"/>
</dbReference>
<evidence type="ECO:0000259" key="8">
    <source>
        <dbReference type="PROSITE" id="PS50928"/>
    </source>
</evidence>
<evidence type="ECO:0000313" key="9">
    <source>
        <dbReference type="EMBL" id="PWS34522.1"/>
    </source>
</evidence>
<evidence type="ECO:0000256" key="4">
    <source>
        <dbReference type="ARBA" id="ARBA00022692"/>
    </source>
</evidence>
<feature type="transmembrane region" description="Helical" evidence="7">
    <location>
        <begin position="113"/>
        <end position="132"/>
    </location>
</feature>
<dbReference type="GO" id="GO:0055085">
    <property type="term" value="P:transmembrane transport"/>
    <property type="evidence" value="ECO:0007669"/>
    <property type="project" value="InterPro"/>
</dbReference>
<dbReference type="CDD" id="cd06261">
    <property type="entry name" value="TM_PBP2"/>
    <property type="match status" value="1"/>
</dbReference>
<evidence type="ECO:0000256" key="1">
    <source>
        <dbReference type="ARBA" id="ARBA00004651"/>
    </source>
</evidence>
<evidence type="ECO:0000313" key="10">
    <source>
        <dbReference type="Proteomes" id="UP000245765"/>
    </source>
</evidence>
<evidence type="ECO:0000256" key="6">
    <source>
        <dbReference type="ARBA" id="ARBA00023136"/>
    </source>
</evidence>
<comment type="subcellular location">
    <subcellularLocation>
        <location evidence="1 7">Cell membrane</location>
        <topology evidence="1 7">Multi-pass membrane protein</topology>
    </subcellularLocation>
</comment>
<name>A0A317F7S9_9PROT</name>
<dbReference type="PANTHER" id="PTHR43386">
    <property type="entry name" value="OLIGOPEPTIDE TRANSPORT SYSTEM PERMEASE PROTEIN APPC"/>
    <property type="match status" value="1"/>
</dbReference>
<feature type="transmembrane region" description="Helical" evidence="7">
    <location>
        <begin position="77"/>
        <end position="101"/>
    </location>
</feature>
<dbReference type="RefSeq" id="WP_109872973.1">
    <property type="nucleotide sequence ID" value="NZ_QGNA01000006.1"/>
</dbReference>
<evidence type="ECO:0000256" key="7">
    <source>
        <dbReference type="RuleBase" id="RU363032"/>
    </source>
</evidence>
<keyword evidence="3" id="KW-1003">Cell membrane</keyword>
<dbReference type="InterPro" id="IPR050366">
    <property type="entry name" value="BP-dependent_transpt_permease"/>
</dbReference>
<sequence>MRRLLLILRDPGAAAGMLWLGLLIAAALAAPWISPHDPLKVDLLGVLQPPSATHWLGTDDLGRDVLSRLLHGAAPSLFSSIGAVALGMLIGLPFGLIAGYLGGWVDAAISRGIDALLSFPTILLAVGIAAVLGTSLTNAVIAIGIAFSPGFARLARARTLAVKQELYVDAARAAGAGAWWLLTRHVLPNAVTPVIVQAGLLLGTALLAEASLSFLGLGVQPPQASWGGMLARALLYLERAPDLMIAPGVALLLTALAFNSLGETARRWLDPR</sequence>
<proteinExistence type="inferred from homology"/>
<dbReference type="InterPro" id="IPR025966">
    <property type="entry name" value="OppC_N"/>
</dbReference>
<feature type="transmembrane region" description="Helical" evidence="7">
    <location>
        <begin position="240"/>
        <end position="262"/>
    </location>
</feature>
<comment type="caution">
    <text evidence="9">The sequence shown here is derived from an EMBL/GenBank/DDBJ whole genome shotgun (WGS) entry which is preliminary data.</text>
</comment>
<dbReference type="PANTHER" id="PTHR43386:SF25">
    <property type="entry name" value="PEPTIDE ABC TRANSPORTER PERMEASE PROTEIN"/>
    <property type="match status" value="1"/>
</dbReference>
<feature type="transmembrane region" description="Helical" evidence="7">
    <location>
        <begin position="194"/>
        <end position="219"/>
    </location>
</feature>
<evidence type="ECO:0000256" key="5">
    <source>
        <dbReference type="ARBA" id="ARBA00022989"/>
    </source>
</evidence>